<name>A0A6B0RFE5_9CETA</name>
<protein>
    <submittedName>
        <fullName evidence="1">Uncharacterized protein</fullName>
    </submittedName>
</protein>
<proteinExistence type="predicted"/>
<dbReference type="Proteomes" id="UP000322234">
    <property type="component" value="Unassembled WGS sequence"/>
</dbReference>
<accession>A0A6B0RFE5</accession>
<keyword evidence="2" id="KW-1185">Reference proteome</keyword>
<organism evidence="1 2">
    <name type="scientific">Bos mutus</name>
    <name type="common">wild yak</name>
    <dbReference type="NCBI Taxonomy" id="72004"/>
    <lineage>
        <taxon>Eukaryota</taxon>
        <taxon>Metazoa</taxon>
        <taxon>Chordata</taxon>
        <taxon>Craniata</taxon>
        <taxon>Vertebrata</taxon>
        <taxon>Euteleostomi</taxon>
        <taxon>Mammalia</taxon>
        <taxon>Eutheria</taxon>
        <taxon>Laurasiatheria</taxon>
        <taxon>Artiodactyla</taxon>
        <taxon>Ruminantia</taxon>
        <taxon>Pecora</taxon>
        <taxon>Bovidae</taxon>
        <taxon>Bovinae</taxon>
        <taxon>Bos</taxon>
    </lineage>
</organism>
<dbReference type="EMBL" id="VBQZ03000048">
    <property type="protein sequence ID" value="MXQ88700.1"/>
    <property type="molecule type" value="Genomic_DNA"/>
</dbReference>
<comment type="caution">
    <text evidence="1">The sequence shown here is derived from an EMBL/GenBank/DDBJ whole genome shotgun (WGS) entry which is preliminary data.</text>
</comment>
<dbReference type="AlphaFoldDB" id="A0A6B0RFE5"/>
<evidence type="ECO:0000313" key="2">
    <source>
        <dbReference type="Proteomes" id="UP000322234"/>
    </source>
</evidence>
<sequence length="119" mass="13060">MARAVAAQQQISSASALSVVIRSSALCPPTFLRKPNKNATEQVTPIRLRLHRLEETHTNNPLLQPGTKSAHCAGAASGFFREESVPRTMKFRFSPTCPTPPILTPPYLSLHFALKALIR</sequence>
<gene>
    <name evidence="1" type="ORF">E5288_WYG003351</name>
</gene>
<reference evidence="1" key="1">
    <citation type="submission" date="2019-10" db="EMBL/GenBank/DDBJ databases">
        <title>The sequence and de novo assembly of the wild yak genome.</title>
        <authorList>
            <person name="Liu Y."/>
        </authorList>
    </citation>
    <scope>NUCLEOTIDE SEQUENCE [LARGE SCALE GENOMIC DNA]</scope>
    <source>
        <strain evidence="1">WY2019</strain>
    </source>
</reference>
<evidence type="ECO:0000313" key="1">
    <source>
        <dbReference type="EMBL" id="MXQ88700.1"/>
    </source>
</evidence>